<gene>
    <name evidence="2" type="ORF">A3D34_02005</name>
</gene>
<evidence type="ECO:0000313" key="2">
    <source>
        <dbReference type="EMBL" id="OGZ66861.1"/>
    </source>
</evidence>
<comment type="caution">
    <text evidence="2">The sequence shown here is derived from an EMBL/GenBank/DDBJ whole genome shotgun (WGS) entry which is preliminary data.</text>
</comment>
<feature type="transmembrane region" description="Helical" evidence="1">
    <location>
        <begin position="7"/>
        <end position="33"/>
    </location>
</feature>
<dbReference type="AlphaFoldDB" id="A0A1G2HXB7"/>
<protein>
    <recommendedName>
        <fullName evidence="4">Serine protease</fullName>
    </recommendedName>
</protein>
<keyword evidence="1" id="KW-0472">Membrane</keyword>
<accession>A0A1G2HXB7</accession>
<dbReference type="SUPFAM" id="SSF50494">
    <property type="entry name" value="Trypsin-like serine proteases"/>
    <property type="match status" value="1"/>
</dbReference>
<sequence length="251" mass="27570">MSVLKTILLFIGIIILGALGALLFNLFILPYLLVNPYFEKFEFVKDFKAGKIVINPKETVYIQETTAIEQALERLQKSVVSIQSSSLGLKSGFIATSDGNIITLASAIPLNGNFKVFLQGQSTNFKVIKIDVKNNLALLKIDPSSIDSSSQDYYLQTVGFASLEKIKLGQRVFFVAPTSSLQDNWFVNEGIIKQIHLGQPQIIKTNILEKPIVNGSPLFNLSGELVGLNFIDLEGNISAVSVESIKEFLGL</sequence>
<dbReference type="Pfam" id="PF13365">
    <property type="entry name" value="Trypsin_2"/>
    <property type="match status" value="1"/>
</dbReference>
<evidence type="ECO:0000256" key="1">
    <source>
        <dbReference type="SAM" id="Phobius"/>
    </source>
</evidence>
<keyword evidence="1" id="KW-1133">Transmembrane helix</keyword>
<dbReference type="Gene3D" id="2.40.10.10">
    <property type="entry name" value="Trypsin-like serine proteases"/>
    <property type="match status" value="2"/>
</dbReference>
<organism evidence="2 3">
    <name type="scientific">Candidatus Staskawiczbacteria bacterium RIFCSPHIGHO2_02_FULL_33_16</name>
    <dbReference type="NCBI Taxonomy" id="1802204"/>
    <lineage>
        <taxon>Bacteria</taxon>
        <taxon>Candidatus Staskawicziibacteriota</taxon>
    </lineage>
</organism>
<evidence type="ECO:0008006" key="4">
    <source>
        <dbReference type="Google" id="ProtNLM"/>
    </source>
</evidence>
<proteinExistence type="predicted"/>
<dbReference type="InterPro" id="IPR009003">
    <property type="entry name" value="Peptidase_S1_PA"/>
</dbReference>
<reference evidence="2 3" key="1">
    <citation type="journal article" date="2016" name="Nat. Commun.">
        <title>Thousands of microbial genomes shed light on interconnected biogeochemical processes in an aquifer system.</title>
        <authorList>
            <person name="Anantharaman K."/>
            <person name="Brown C.T."/>
            <person name="Hug L.A."/>
            <person name="Sharon I."/>
            <person name="Castelle C.J."/>
            <person name="Probst A.J."/>
            <person name="Thomas B.C."/>
            <person name="Singh A."/>
            <person name="Wilkins M.J."/>
            <person name="Karaoz U."/>
            <person name="Brodie E.L."/>
            <person name="Williams K.H."/>
            <person name="Hubbard S.S."/>
            <person name="Banfield J.F."/>
        </authorList>
    </citation>
    <scope>NUCLEOTIDE SEQUENCE [LARGE SCALE GENOMIC DNA]</scope>
</reference>
<keyword evidence="1" id="KW-0812">Transmembrane</keyword>
<dbReference type="EMBL" id="MHOQ01000019">
    <property type="protein sequence ID" value="OGZ66861.1"/>
    <property type="molecule type" value="Genomic_DNA"/>
</dbReference>
<name>A0A1G2HXB7_9BACT</name>
<evidence type="ECO:0000313" key="3">
    <source>
        <dbReference type="Proteomes" id="UP000179183"/>
    </source>
</evidence>
<dbReference type="InterPro" id="IPR043504">
    <property type="entry name" value="Peptidase_S1_PA_chymotrypsin"/>
</dbReference>
<dbReference type="Proteomes" id="UP000179183">
    <property type="component" value="Unassembled WGS sequence"/>
</dbReference>